<evidence type="ECO:0000313" key="10">
    <source>
        <dbReference type="EMBL" id="GEK91349.1"/>
    </source>
</evidence>
<evidence type="ECO:0000256" key="6">
    <source>
        <dbReference type="RuleBase" id="RU004355"/>
    </source>
</evidence>
<evidence type="ECO:0000256" key="1">
    <source>
        <dbReference type="ARBA" id="ARBA00022490"/>
    </source>
</evidence>
<dbReference type="Pfam" id="PF13742">
    <property type="entry name" value="tRNA_anti_2"/>
    <property type="match status" value="1"/>
</dbReference>
<keyword evidence="3 5" id="KW-0378">Hydrolase</keyword>
<dbReference type="GO" id="GO:0003676">
    <property type="term" value="F:nucleic acid binding"/>
    <property type="evidence" value="ECO:0007669"/>
    <property type="project" value="InterPro"/>
</dbReference>
<dbReference type="GO" id="GO:0005737">
    <property type="term" value="C:cytoplasm"/>
    <property type="evidence" value="ECO:0007669"/>
    <property type="project" value="UniProtKB-SubCell"/>
</dbReference>
<dbReference type="EC" id="3.1.11.6" evidence="5"/>
<comment type="catalytic activity">
    <reaction evidence="5 6">
        <text>Exonucleolytic cleavage in either 5'- to 3'- or 3'- to 5'-direction to yield nucleoside 5'-phosphates.</text>
        <dbReference type="EC" id="3.1.11.6"/>
    </reaction>
</comment>
<dbReference type="EMBL" id="BJUY01000009">
    <property type="protein sequence ID" value="GEK91349.1"/>
    <property type="molecule type" value="Genomic_DNA"/>
</dbReference>
<keyword evidence="1 5" id="KW-0963">Cytoplasm</keyword>
<dbReference type="NCBIfam" id="TIGR00237">
    <property type="entry name" value="xseA"/>
    <property type="match status" value="1"/>
</dbReference>
<comment type="subunit">
    <text evidence="5">Heterooligomer composed of large and small subunits.</text>
</comment>
<evidence type="ECO:0000256" key="7">
    <source>
        <dbReference type="SAM" id="Coils"/>
    </source>
</evidence>
<dbReference type="PANTHER" id="PTHR30008:SF0">
    <property type="entry name" value="EXODEOXYRIBONUCLEASE 7 LARGE SUBUNIT"/>
    <property type="match status" value="1"/>
</dbReference>
<feature type="coiled-coil region" evidence="7">
    <location>
        <begin position="318"/>
        <end position="368"/>
    </location>
</feature>
<comment type="similarity">
    <text evidence="5 6">Belongs to the XseA family.</text>
</comment>
<dbReference type="GO" id="GO:0009318">
    <property type="term" value="C:exodeoxyribonuclease VII complex"/>
    <property type="evidence" value="ECO:0007669"/>
    <property type="project" value="UniProtKB-UniRule"/>
</dbReference>
<dbReference type="InterPro" id="IPR020579">
    <property type="entry name" value="Exonuc_VII_lsu_C"/>
</dbReference>
<comment type="subcellular location">
    <subcellularLocation>
        <location evidence="5 6">Cytoplasm</location>
    </subcellularLocation>
</comment>
<gene>
    <name evidence="5 10" type="primary">xseA</name>
    <name evidence="10" type="ORF">AKA01nite_09710</name>
</gene>
<comment type="function">
    <text evidence="5">Bidirectionally degrades single-stranded DNA into large acid-insoluble oligonucleotides, which are then degraded further into small acid-soluble oligonucleotides.</text>
</comment>
<evidence type="ECO:0000256" key="5">
    <source>
        <dbReference type="HAMAP-Rule" id="MF_00378"/>
    </source>
</evidence>
<dbReference type="Proteomes" id="UP000321662">
    <property type="component" value="Unassembled WGS sequence"/>
</dbReference>
<dbReference type="PANTHER" id="PTHR30008">
    <property type="entry name" value="EXODEOXYRIBONUCLEASE 7 LARGE SUBUNIT"/>
    <property type="match status" value="1"/>
</dbReference>
<dbReference type="HAMAP" id="MF_00378">
    <property type="entry name" value="Exonuc_7_L"/>
    <property type="match status" value="1"/>
</dbReference>
<organism evidence="10 11">
    <name type="scientific">Alkalibacterium kapii</name>
    <dbReference type="NCBI Taxonomy" id="426704"/>
    <lineage>
        <taxon>Bacteria</taxon>
        <taxon>Bacillati</taxon>
        <taxon>Bacillota</taxon>
        <taxon>Bacilli</taxon>
        <taxon>Lactobacillales</taxon>
        <taxon>Carnobacteriaceae</taxon>
        <taxon>Alkalibacterium</taxon>
    </lineage>
</organism>
<sequence>MRSSNKERKAVEDVVCFSALFFYVLKERHYESRKGKHMVEEYLSVTQLTRYVKRKFDYDPYLERVYVKGEISNYNPKRRNSHQYFSIKDKGAKLSVVLFYKEQRKLKVELDEGMSVLAVGRLSVYEKTGAYQLYVDHIEPEGLGQLYAAYEQTKKKLTEEGLFDASLKKPLVRFPQKIGIITSKSGAVIRDIQTTIERRFPIVELYLFPAVVQGEKAADSIAKSIRQADEEYDLDTLIVGRGGGSFEDLFPFNEEKVVRAITKARSPVISSVGHETDTTLSDLAADVRAATPTAAAELAVPVLTDEIGRIELNQQRIIQEMSAVIRREKENLKRLNNSYIFRQPRRLYDGYSQNLDQLTNQLIRLTDNHFKDEKYRIHLLNQSLLALHPEAKIRQSVSTLETMTNRLSAAAEQSVRDNQKDLAALIQSLDHLSPLKILSRGYAIAQNETGVIKSIDQVKTGDPISIMVADGTVKARVEETEKKDIDLKGDRHD</sequence>
<evidence type="ECO:0000256" key="2">
    <source>
        <dbReference type="ARBA" id="ARBA00022722"/>
    </source>
</evidence>
<proteinExistence type="inferred from homology"/>
<accession>A0A511AT23</accession>
<feature type="domain" description="OB-fold nucleic acid binding" evidence="9">
    <location>
        <begin position="43"/>
        <end position="139"/>
    </location>
</feature>
<keyword evidence="11" id="KW-1185">Reference proteome</keyword>
<evidence type="ECO:0000259" key="9">
    <source>
        <dbReference type="Pfam" id="PF13742"/>
    </source>
</evidence>
<feature type="domain" description="Exonuclease VII large subunit C-terminal" evidence="8">
    <location>
        <begin position="162"/>
        <end position="475"/>
    </location>
</feature>
<evidence type="ECO:0000256" key="4">
    <source>
        <dbReference type="ARBA" id="ARBA00022839"/>
    </source>
</evidence>
<comment type="caution">
    <text evidence="10">The sequence shown here is derived from an EMBL/GenBank/DDBJ whole genome shotgun (WGS) entry which is preliminary data.</text>
</comment>
<dbReference type="InterPro" id="IPR025824">
    <property type="entry name" value="OB-fold_nuc-bd_dom"/>
</dbReference>
<dbReference type="GO" id="GO:0008855">
    <property type="term" value="F:exodeoxyribonuclease VII activity"/>
    <property type="evidence" value="ECO:0007669"/>
    <property type="project" value="UniProtKB-UniRule"/>
</dbReference>
<keyword evidence="7" id="KW-0175">Coiled coil</keyword>
<name>A0A511AT23_9LACT</name>
<keyword evidence="2 5" id="KW-0540">Nuclease</keyword>
<keyword evidence="4 5" id="KW-0269">Exonuclease</keyword>
<dbReference type="GO" id="GO:0006308">
    <property type="term" value="P:DNA catabolic process"/>
    <property type="evidence" value="ECO:0007669"/>
    <property type="project" value="UniProtKB-UniRule"/>
</dbReference>
<dbReference type="Pfam" id="PF02601">
    <property type="entry name" value="Exonuc_VII_L"/>
    <property type="match status" value="1"/>
</dbReference>
<reference evidence="10 11" key="1">
    <citation type="submission" date="2019-07" db="EMBL/GenBank/DDBJ databases">
        <title>Whole genome shotgun sequence of Alkalibacterium kapii NBRC 103247.</title>
        <authorList>
            <person name="Hosoyama A."/>
            <person name="Uohara A."/>
            <person name="Ohji S."/>
            <person name="Ichikawa N."/>
        </authorList>
    </citation>
    <scope>NUCLEOTIDE SEQUENCE [LARGE SCALE GENOMIC DNA]</scope>
    <source>
        <strain evidence="10 11">NBRC 103247</strain>
    </source>
</reference>
<dbReference type="AlphaFoldDB" id="A0A511AT23"/>
<dbReference type="InterPro" id="IPR003753">
    <property type="entry name" value="Exonuc_VII_L"/>
</dbReference>
<evidence type="ECO:0000313" key="11">
    <source>
        <dbReference type="Proteomes" id="UP000321662"/>
    </source>
</evidence>
<protein>
    <recommendedName>
        <fullName evidence="5">Exodeoxyribonuclease 7 large subunit</fullName>
        <ecNumber evidence="5">3.1.11.6</ecNumber>
    </recommendedName>
    <alternativeName>
        <fullName evidence="5">Exodeoxyribonuclease VII large subunit</fullName>
        <shortName evidence="5">Exonuclease VII large subunit</shortName>
    </alternativeName>
</protein>
<dbReference type="CDD" id="cd04489">
    <property type="entry name" value="ExoVII_LU_OBF"/>
    <property type="match status" value="1"/>
</dbReference>
<evidence type="ECO:0000256" key="3">
    <source>
        <dbReference type="ARBA" id="ARBA00022801"/>
    </source>
</evidence>
<evidence type="ECO:0000259" key="8">
    <source>
        <dbReference type="Pfam" id="PF02601"/>
    </source>
</evidence>